<sequence length="147" mass="16109">MFTLTSTRSLVICGLKRSSTTITPPFAAATVSPITARYKSSSSSDSNSPRTASSPRSIKKSASSRGSTPQRRTRKPRSLTPTFSKLMQLAATTPPPPYYDTDIGELALDMFFSGYRPLFIMDHSVSDDFLVQQQQKQHPDSKKATTA</sequence>
<accession>A0A0J9XCL3</accession>
<keyword evidence="3" id="KW-1185">Reference proteome</keyword>
<organism evidence="2 3">
    <name type="scientific">Geotrichum candidum</name>
    <name type="common">Oospora lactis</name>
    <name type="synonym">Dipodascus geotrichum</name>
    <dbReference type="NCBI Taxonomy" id="1173061"/>
    <lineage>
        <taxon>Eukaryota</taxon>
        <taxon>Fungi</taxon>
        <taxon>Dikarya</taxon>
        <taxon>Ascomycota</taxon>
        <taxon>Saccharomycotina</taxon>
        <taxon>Dipodascomycetes</taxon>
        <taxon>Dipodascales</taxon>
        <taxon>Dipodascaceae</taxon>
        <taxon>Geotrichum</taxon>
    </lineage>
</organism>
<gene>
    <name evidence="2" type="ORF">BN980_GECA09s02292g</name>
</gene>
<evidence type="ECO:0000256" key="1">
    <source>
        <dbReference type="SAM" id="MobiDB-lite"/>
    </source>
</evidence>
<evidence type="ECO:0000313" key="2">
    <source>
        <dbReference type="EMBL" id="CDO54986.1"/>
    </source>
</evidence>
<dbReference type="EMBL" id="CCBN010000009">
    <property type="protein sequence ID" value="CDO54986.1"/>
    <property type="molecule type" value="Genomic_DNA"/>
</dbReference>
<dbReference type="Proteomes" id="UP000242525">
    <property type="component" value="Unassembled WGS sequence"/>
</dbReference>
<reference evidence="2" key="1">
    <citation type="submission" date="2014-03" db="EMBL/GenBank/DDBJ databases">
        <authorList>
            <person name="Casaregola S."/>
        </authorList>
    </citation>
    <scope>NUCLEOTIDE SEQUENCE [LARGE SCALE GENOMIC DNA]</scope>
    <source>
        <strain evidence="2">CLIB 918</strain>
    </source>
</reference>
<name>A0A0J9XCL3_GEOCN</name>
<feature type="compositionally biased region" description="Low complexity" evidence="1">
    <location>
        <begin position="40"/>
        <end position="65"/>
    </location>
</feature>
<proteinExistence type="predicted"/>
<evidence type="ECO:0000313" key="3">
    <source>
        <dbReference type="Proteomes" id="UP000242525"/>
    </source>
</evidence>
<protein>
    <submittedName>
        <fullName evidence="2">Uncharacterized protein</fullName>
    </submittedName>
</protein>
<dbReference type="AlphaFoldDB" id="A0A0J9XCL3"/>
<comment type="caution">
    <text evidence="2">The sequence shown here is derived from an EMBL/GenBank/DDBJ whole genome shotgun (WGS) entry which is preliminary data.</text>
</comment>
<feature type="region of interest" description="Disordered" evidence="1">
    <location>
        <begin position="37"/>
        <end position="84"/>
    </location>
</feature>